<gene>
    <name evidence="1" type="ORF">JYZ213_LOCUS43518</name>
</gene>
<name>A0A815TBV9_9BILA</name>
<evidence type="ECO:0000313" key="2">
    <source>
        <dbReference type="Proteomes" id="UP000663845"/>
    </source>
</evidence>
<organism evidence="1 2">
    <name type="scientific">Adineta steineri</name>
    <dbReference type="NCBI Taxonomy" id="433720"/>
    <lineage>
        <taxon>Eukaryota</taxon>
        <taxon>Metazoa</taxon>
        <taxon>Spiralia</taxon>
        <taxon>Gnathifera</taxon>
        <taxon>Rotifera</taxon>
        <taxon>Eurotatoria</taxon>
        <taxon>Bdelloidea</taxon>
        <taxon>Adinetida</taxon>
        <taxon>Adinetidae</taxon>
        <taxon>Adineta</taxon>
    </lineage>
</organism>
<dbReference type="EMBL" id="CAJNOG010002356">
    <property type="protein sequence ID" value="CAF1501663.1"/>
    <property type="molecule type" value="Genomic_DNA"/>
</dbReference>
<dbReference type="Proteomes" id="UP000663845">
    <property type="component" value="Unassembled WGS sequence"/>
</dbReference>
<sequence>MRSIIDNTIEESFVKRGISFANLSTCYTAITCFDRTCIIDNTIEESFVKRGISFANLSTCYTAITCFDRTCKINKNIIILRLNDNTGMFDGLLTIVLHEFFNTLRRTTI</sequence>
<dbReference type="SUPFAM" id="SSF48452">
    <property type="entry name" value="TPR-like"/>
    <property type="match status" value="1"/>
</dbReference>
<evidence type="ECO:0000313" key="1">
    <source>
        <dbReference type="EMBL" id="CAF1501663.1"/>
    </source>
</evidence>
<proteinExistence type="predicted"/>
<comment type="caution">
    <text evidence="1">The sequence shown here is derived from an EMBL/GenBank/DDBJ whole genome shotgun (WGS) entry which is preliminary data.</text>
</comment>
<accession>A0A815TBV9</accession>
<protein>
    <submittedName>
        <fullName evidence="1">Uncharacterized protein</fullName>
    </submittedName>
</protein>
<dbReference type="InterPro" id="IPR011990">
    <property type="entry name" value="TPR-like_helical_dom_sf"/>
</dbReference>
<dbReference type="AlphaFoldDB" id="A0A815TBV9"/>
<reference evidence="1" key="1">
    <citation type="submission" date="2021-02" db="EMBL/GenBank/DDBJ databases">
        <authorList>
            <person name="Nowell W R."/>
        </authorList>
    </citation>
    <scope>NUCLEOTIDE SEQUENCE</scope>
</reference>